<sequence>MADKPKTTPPKTTPPETTPPETTPPETGEDAEIDRPRLTPQGRDADGAEDETDPQGGVKKGQGDKAEG</sequence>
<dbReference type="Proteomes" id="UP001055303">
    <property type="component" value="Unassembled WGS sequence"/>
</dbReference>
<organism evidence="3 4">
    <name type="scientific">Methylobacterium dankookense</name>
    <dbReference type="NCBI Taxonomy" id="560405"/>
    <lineage>
        <taxon>Bacteria</taxon>
        <taxon>Pseudomonadati</taxon>
        <taxon>Pseudomonadota</taxon>
        <taxon>Alphaproteobacteria</taxon>
        <taxon>Hyphomicrobiales</taxon>
        <taxon>Methylobacteriaceae</taxon>
        <taxon>Methylobacterium</taxon>
    </lineage>
</organism>
<gene>
    <name evidence="2" type="ORF">IFDJLNFL_1120</name>
    <name evidence="3" type="ORF">MTDSW087_00997</name>
</gene>
<reference evidence="3 4" key="1">
    <citation type="submission" date="2019-06" db="EMBL/GenBank/DDBJ databases">
        <authorList>
            <person name="Rodrigo-Torres L."/>
            <person name="Arahal R. D."/>
            <person name="Lucena T."/>
        </authorList>
    </citation>
    <scope>NUCLEOTIDE SEQUENCE [LARGE SCALE GENOMIC DNA]</scope>
    <source>
        <strain evidence="3 4">SW08-7</strain>
    </source>
</reference>
<dbReference type="EMBL" id="BPQI01000022">
    <property type="protein sequence ID" value="GJD55236.1"/>
    <property type="molecule type" value="Genomic_DNA"/>
</dbReference>
<proteinExistence type="predicted"/>
<dbReference type="RefSeq" id="WP_144760957.1">
    <property type="nucleotide sequence ID" value="NZ_BPQI01000022.1"/>
</dbReference>
<evidence type="ECO:0000313" key="5">
    <source>
        <dbReference type="Proteomes" id="UP001055303"/>
    </source>
</evidence>
<accession>A0A564FU75</accession>
<dbReference type="OrthoDB" id="8002444at2"/>
<reference evidence="2" key="2">
    <citation type="journal article" date="2021" name="Front. Microbiol.">
        <title>Comprehensive Comparative Genomics and Phenotyping of Methylobacterium Species.</title>
        <authorList>
            <person name="Alessa O."/>
            <person name="Ogura Y."/>
            <person name="Fujitani Y."/>
            <person name="Takami H."/>
            <person name="Hayashi T."/>
            <person name="Sahin N."/>
            <person name="Tani A."/>
        </authorList>
    </citation>
    <scope>NUCLEOTIDE SEQUENCE</scope>
    <source>
        <strain evidence="2">DSM 22415</strain>
    </source>
</reference>
<evidence type="ECO:0000313" key="4">
    <source>
        <dbReference type="Proteomes" id="UP000401717"/>
    </source>
</evidence>
<feature type="compositionally biased region" description="Pro residues" evidence="1">
    <location>
        <begin position="7"/>
        <end position="23"/>
    </location>
</feature>
<protein>
    <submittedName>
        <fullName evidence="3">Uncharacterized protein</fullName>
    </submittedName>
</protein>
<name>A0A564FU75_9HYPH</name>
<keyword evidence="5" id="KW-1185">Reference proteome</keyword>
<evidence type="ECO:0000313" key="3">
    <source>
        <dbReference type="EMBL" id="VUF11316.1"/>
    </source>
</evidence>
<dbReference type="AlphaFoldDB" id="A0A564FU75"/>
<evidence type="ECO:0000313" key="2">
    <source>
        <dbReference type="EMBL" id="GJD55236.1"/>
    </source>
</evidence>
<feature type="region of interest" description="Disordered" evidence="1">
    <location>
        <begin position="1"/>
        <end position="68"/>
    </location>
</feature>
<evidence type="ECO:0000256" key="1">
    <source>
        <dbReference type="SAM" id="MobiDB-lite"/>
    </source>
</evidence>
<dbReference type="Proteomes" id="UP000401717">
    <property type="component" value="Unassembled WGS sequence"/>
</dbReference>
<dbReference type="EMBL" id="CABFVH010000004">
    <property type="protein sequence ID" value="VUF11316.1"/>
    <property type="molecule type" value="Genomic_DNA"/>
</dbReference>
<reference evidence="2" key="3">
    <citation type="submission" date="2021-08" db="EMBL/GenBank/DDBJ databases">
        <authorList>
            <person name="Tani A."/>
            <person name="Ola A."/>
            <person name="Ogura Y."/>
            <person name="Katsura K."/>
            <person name="Hayashi T."/>
        </authorList>
    </citation>
    <scope>NUCLEOTIDE SEQUENCE</scope>
    <source>
        <strain evidence="2">DSM 22415</strain>
    </source>
</reference>